<dbReference type="OrthoDB" id="195678at2759"/>
<evidence type="ECO:0000256" key="5">
    <source>
        <dbReference type="ARBA" id="ARBA00022801"/>
    </source>
</evidence>
<name>A0A7C8MDS7_9PLEO</name>
<dbReference type="GO" id="GO:0046558">
    <property type="term" value="F:arabinan endo-1,5-alpha-L-arabinosidase activity"/>
    <property type="evidence" value="ECO:0007669"/>
    <property type="project" value="UniProtKB-EC"/>
</dbReference>
<reference evidence="11 13" key="1">
    <citation type="submission" date="2020-01" db="EMBL/GenBank/DDBJ databases">
        <authorList>
            <consortium name="DOE Joint Genome Institute"/>
            <person name="Haridas S."/>
            <person name="Albert R."/>
            <person name="Binder M."/>
            <person name="Bloem J."/>
            <person name="Labutti K."/>
            <person name="Salamov A."/>
            <person name="Andreopoulos B."/>
            <person name="Baker S.E."/>
            <person name="Barry K."/>
            <person name="Bills G."/>
            <person name="Bluhm B.H."/>
            <person name="Cannon C."/>
            <person name="Castanera R."/>
            <person name="Culley D.E."/>
            <person name="Daum C."/>
            <person name="Ezra D."/>
            <person name="Gonzalez J.B."/>
            <person name="Henrissat B."/>
            <person name="Kuo A."/>
            <person name="Liang C."/>
            <person name="Lipzen A."/>
            <person name="Lutzoni F."/>
            <person name="Magnuson J."/>
            <person name="Mondo S."/>
            <person name="Nolan M."/>
            <person name="Ohm R."/>
            <person name="Pangilinan J."/>
            <person name="Park H.-J.H."/>
            <person name="Ramirez L."/>
            <person name="Alfaro M."/>
            <person name="Sun H."/>
            <person name="Tritt A."/>
            <person name="Yoshinaga Y."/>
            <person name="Zwiers L.-H.L."/>
            <person name="Turgeon B.G."/>
            <person name="Goodwin S.B."/>
            <person name="Spatafora J.W."/>
            <person name="Crous P.W."/>
            <person name="Grigoriev I.V."/>
        </authorList>
    </citation>
    <scope>NUCLEOTIDE SEQUENCE [LARGE SCALE GENOMIC DNA]</scope>
    <source>
        <strain evidence="11 13">CBS 611.86</strain>
    </source>
</reference>
<organism evidence="11 13">
    <name type="scientific">Massariosphaeria phaeospora</name>
    <dbReference type="NCBI Taxonomy" id="100035"/>
    <lineage>
        <taxon>Eukaryota</taxon>
        <taxon>Fungi</taxon>
        <taxon>Dikarya</taxon>
        <taxon>Ascomycota</taxon>
        <taxon>Pezizomycotina</taxon>
        <taxon>Dothideomycetes</taxon>
        <taxon>Pleosporomycetidae</taxon>
        <taxon>Pleosporales</taxon>
        <taxon>Pleosporales incertae sedis</taxon>
        <taxon>Massariosphaeria</taxon>
    </lineage>
</organism>
<evidence type="ECO:0000313" key="13">
    <source>
        <dbReference type="Proteomes" id="UP000481861"/>
    </source>
</evidence>
<dbReference type="Pfam" id="PF04616">
    <property type="entry name" value="Glyco_hydro_43"/>
    <property type="match status" value="1"/>
</dbReference>
<evidence type="ECO:0000256" key="9">
    <source>
        <dbReference type="PIRSR" id="PIRSR606710-2"/>
    </source>
</evidence>
<dbReference type="InterPro" id="IPR050727">
    <property type="entry name" value="GH43_arabinanases"/>
</dbReference>
<feature type="signal peptide" evidence="10">
    <location>
        <begin position="1"/>
        <end position="19"/>
    </location>
</feature>
<keyword evidence="6 7" id="KW-0326">Glycosidase</keyword>
<dbReference type="PANTHER" id="PTHR43301:SF3">
    <property type="entry name" value="ARABINAN ENDO-1,5-ALPHA-L-ARABINOSIDASE A-RELATED"/>
    <property type="match status" value="1"/>
</dbReference>
<dbReference type="PANTHER" id="PTHR43301">
    <property type="entry name" value="ARABINAN ENDO-1,5-ALPHA-L-ARABINOSIDASE"/>
    <property type="match status" value="1"/>
</dbReference>
<dbReference type="InterPro" id="IPR016840">
    <property type="entry name" value="Glyco_hydro_43_endo_a_Ara-ase"/>
</dbReference>
<evidence type="ECO:0000313" key="11">
    <source>
        <dbReference type="EMBL" id="KAF2864605.1"/>
    </source>
</evidence>
<dbReference type="InterPro" id="IPR006710">
    <property type="entry name" value="Glyco_hydro_43"/>
</dbReference>
<evidence type="ECO:0000256" key="4">
    <source>
        <dbReference type="ARBA" id="ARBA00012586"/>
    </source>
</evidence>
<evidence type="ECO:0000256" key="7">
    <source>
        <dbReference type="PIRNR" id="PIRNR026534"/>
    </source>
</evidence>
<dbReference type="AlphaFoldDB" id="A0A7C8MDS7"/>
<comment type="caution">
    <text evidence="11">The sequence shown here is derived from an EMBL/GenBank/DDBJ whole genome shotgun (WGS) entry which is preliminary data.</text>
</comment>
<accession>A0A7C8MDS7</accession>
<dbReference type="PIRSF" id="PIRSF026534">
    <property type="entry name" value="Endo_alpha-L-arabinosidase"/>
    <property type="match status" value="1"/>
</dbReference>
<evidence type="ECO:0000256" key="3">
    <source>
        <dbReference type="ARBA" id="ARBA00009865"/>
    </source>
</evidence>
<keyword evidence="10" id="KW-0732">Signal</keyword>
<evidence type="ECO:0000256" key="1">
    <source>
        <dbReference type="ARBA" id="ARBA00000375"/>
    </source>
</evidence>
<comment type="pathway">
    <text evidence="2 7">Glycan metabolism; L-arabinan degradation.</text>
</comment>
<feature type="active site" description="Proton donor" evidence="8">
    <location>
        <position position="207"/>
    </location>
</feature>
<proteinExistence type="inferred from homology"/>
<evidence type="ECO:0000313" key="12">
    <source>
        <dbReference type="EMBL" id="KAF2870831.1"/>
    </source>
</evidence>
<dbReference type="Gene3D" id="2.115.10.20">
    <property type="entry name" value="Glycosyl hydrolase domain, family 43"/>
    <property type="match status" value="1"/>
</dbReference>
<dbReference type="GO" id="GO:0031222">
    <property type="term" value="P:arabinan catabolic process"/>
    <property type="evidence" value="ECO:0007669"/>
    <property type="project" value="UniProtKB-UniPathway"/>
</dbReference>
<dbReference type="InterPro" id="IPR023296">
    <property type="entry name" value="Glyco_hydro_beta-prop_sf"/>
</dbReference>
<feature type="site" description="Important for catalytic activity, responsible for pKa modulation of the active site Glu and correct orientation of both the proton donor and substrate" evidence="9">
    <location>
        <position position="154"/>
    </location>
</feature>
<keyword evidence="13" id="KW-1185">Reference proteome</keyword>
<evidence type="ECO:0000256" key="6">
    <source>
        <dbReference type="ARBA" id="ARBA00023295"/>
    </source>
</evidence>
<dbReference type="SUPFAM" id="SSF75005">
    <property type="entry name" value="Arabinanase/levansucrase/invertase"/>
    <property type="match status" value="1"/>
</dbReference>
<evidence type="ECO:0000256" key="10">
    <source>
        <dbReference type="SAM" id="SignalP"/>
    </source>
</evidence>
<comment type="similarity">
    <text evidence="3 7">Belongs to the glycosyl hydrolase 43 family.</text>
</comment>
<dbReference type="EMBL" id="JAADJZ010000013">
    <property type="protein sequence ID" value="KAF2870831.1"/>
    <property type="molecule type" value="Genomic_DNA"/>
</dbReference>
<gene>
    <name evidence="12" type="ORF">BDV95DRAFT_595510</name>
    <name evidence="11" type="ORF">BDV95DRAFT_600425</name>
</gene>
<evidence type="ECO:0000256" key="2">
    <source>
        <dbReference type="ARBA" id="ARBA00004834"/>
    </source>
</evidence>
<dbReference type="EC" id="3.2.1.99" evidence="4 7"/>
<dbReference type="Proteomes" id="UP000481861">
    <property type="component" value="Unassembled WGS sequence"/>
</dbReference>
<dbReference type="EMBL" id="JAADJZ010000048">
    <property type="protein sequence ID" value="KAF2864605.1"/>
    <property type="molecule type" value="Genomic_DNA"/>
</dbReference>
<keyword evidence="5 7" id="KW-0378">Hydrolase</keyword>
<sequence length="331" mass="37040">MFHTILFTVLGYLITTITTAPVSSGPKFPNPENCTGNCSGVHDPSVIKKDGVYYRFSTSGNIAIATAPSLTGPWDYKGPLLEHGTSIDLFPDQDIWAPSVNKIDNTYYVYYSVSKMWSAKSQLGVATSPSLDPGTWHDHGSMRFPSYSGYNLIDPNLLMDGTEAYFTFGSWRDDIIQTQLTGDFTLFSDWPMYNIINNSTVGANVTEGAFQFKWEDHYYVFFSQGECCRLEHNPPNPGDEYKIMVCRADHIWGEYRDADGKSCRTESGGTLVLAGHDDVVYPGGQGVMIDEGSLNPVMYYHYVDPRIGYEAEKFQFGFNYLDFSSGWPVVV</sequence>
<protein>
    <recommendedName>
        <fullName evidence="4 7">Arabinan endo-1,5-alpha-L-arabinosidase</fullName>
        <ecNumber evidence="4 7">3.2.1.99</ecNumber>
    </recommendedName>
</protein>
<comment type="catalytic activity">
    <reaction evidence="1 7">
        <text>Endohydrolysis of (1-&gt;5)-alpha-arabinofuranosidic linkages in (1-&gt;5)-arabinans.</text>
        <dbReference type="EC" id="3.2.1.99"/>
    </reaction>
</comment>
<feature type="chain" id="PRO_5033585848" description="Arabinan endo-1,5-alpha-L-arabinosidase" evidence="10">
    <location>
        <begin position="20"/>
        <end position="331"/>
    </location>
</feature>
<evidence type="ECO:0000256" key="8">
    <source>
        <dbReference type="PIRSR" id="PIRSR606710-1"/>
    </source>
</evidence>
<dbReference type="UniPathway" id="UPA00667"/>
<feature type="active site" description="Proton acceptor" evidence="8">
    <location>
        <position position="43"/>
    </location>
</feature>